<dbReference type="OrthoDB" id="2786563at2759"/>
<dbReference type="Proteomes" id="UP000077266">
    <property type="component" value="Unassembled WGS sequence"/>
</dbReference>
<protein>
    <submittedName>
        <fullName evidence="1">Uncharacterized protein</fullName>
    </submittedName>
</protein>
<dbReference type="InParanoid" id="A0A165DQ59"/>
<dbReference type="AlphaFoldDB" id="A0A165DQ59"/>
<dbReference type="EMBL" id="KV426199">
    <property type="protein sequence ID" value="KZV85098.1"/>
    <property type="molecule type" value="Genomic_DNA"/>
</dbReference>
<keyword evidence="2" id="KW-1185">Reference proteome</keyword>
<accession>A0A165DQ59</accession>
<organism evidence="1 2">
    <name type="scientific">Exidia glandulosa HHB12029</name>
    <dbReference type="NCBI Taxonomy" id="1314781"/>
    <lineage>
        <taxon>Eukaryota</taxon>
        <taxon>Fungi</taxon>
        <taxon>Dikarya</taxon>
        <taxon>Basidiomycota</taxon>
        <taxon>Agaricomycotina</taxon>
        <taxon>Agaricomycetes</taxon>
        <taxon>Auriculariales</taxon>
        <taxon>Exidiaceae</taxon>
        <taxon>Exidia</taxon>
    </lineage>
</organism>
<evidence type="ECO:0000313" key="1">
    <source>
        <dbReference type="EMBL" id="KZV85098.1"/>
    </source>
</evidence>
<name>A0A165DQ59_EXIGL</name>
<proteinExistence type="predicted"/>
<reference evidence="1 2" key="1">
    <citation type="journal article" date="2016" name="Mol. Biol. Evol.">
        <title>Comparative Genomics of Early-Diverging Mushroom-Forming Fungi Provides Insights into the Origins of Lignocellulose Decay Capabilities.</title>
        <authorList>
            <person name="Nagy L.G."/>
            <person name="Riley R."/>
            <person name="Tritt A."/>
            <person name="Adam C."/>
            <person name="Daum C."/>
            <person name="Floudas D."/>
            <person name="Sun H."/>
            <person name="Yadav J.S."/>
            <person name="Pangilinan J."/>
            <person name="Larsson K.H."/>
            <person name="Matsuura K."/>
            <person name="Barry K."/>
            <person name="Labutti K."/>
            <person name="Kuo R."/>
            <person name="Ohm R.A."/>
            <person name="Bhattacharya S.S."/>
            <person name="Shirouzu T."/>
            <person name="Yoshinaga Y."/>
            <person name="Martin F.M."/>
            <person name="Grigoriev I.V."/>
            <person name="Hibbett D.S."/>
        </authorList>
    </citation>
    <scope>NUCLEOTIDE SEQUENCE [LARGE SCALE GENOMIC DNA]</scope>
    <source>
        <strain evidence="1 2">HHB12029</strain>
    </source>
</reference>
<gene>
    <name evidence="1" type="ORF">EXIGLDRAFT_726390</name>
</gene>
<evidence type="ECO:0000313" key="2">
    <source>
        <dbReference type="Proteomes" id="UP000077266"/>
    </source>
</evidence>
<sequence length="312" mass="35378">MVQLAEELWDAILASFLLVDDGELADIVPYTRRGAAVALVSRAFHRISTPHIYHTVVLSTEDVADNFVRTLRDNPPLATHVRAVALNGAWEAFIEISSYLSKSSVRTVSMHVMAFDGSMPGDRFDIPGRGPYLGGCIAVMQPKVVIIASPQDGRYPRRVGGRVMVMDGVVNYTAQSRAMREMWSWTAAEIVYLNFTVRVRDLARMTVPNQVRVRELWIRVNYTHDELQGLATFMKKDALQRVHLHILPAETSLPTFLPEFLDTLKKDEDLRQRVHVETGLRRSQAPWIVKSFADKRRTPLVTAGKEGRRWEL</sequence>